<dbReference type="AlphaFoldDB" id="A0A080LX27"/>
<reference evidence="2 3" key="1">
    <citation type="submission" date="2014-02" db="EMBL/GenBank/DDBJ databases">
        <title>Expanding our view of genomic diversity in Candidatus Accumulibacter clades.</title>
        <authorList>
            <person name="Skennerton C.T."/>
            <person name="Barr J.J."/>
            <person name="Slater F.R."/>
            <person name="Bond P.L."/>
            <person name="Tyson G.W."/>
        </authorList>
    </citation>
    <scope>NUCLEOTIDE SEQUENCE [LARGE SCALE GENOMIC DNA]</scope>
    <source>
        <strain evidence="3">BA-91</strain>
    </source>
</reference>
<evidence type="ECO:0000313" key="2">
    <source>
        <dbReference type="EMBL" id="KFB73273.1"/>
    </source>
</evidence>
<evidence type="ECO:0000256" key="1">
    <source>
        <dbReference type="SAM" id="Phobius"/>
    </source>
</evidence>
<accession>A0A080LX27</accession>
<dbReference type="InterPro" id="IPR012427">
    <property type="entry name" value="DUF1622"/>
</dbReference>
<evidence type="ECO:0000313" key="3">
    <source>
        <dbReference type="Proteomes" id="UP000020077"/>
    </source>
</evidence>
<feature type="transmembrane region" description="Helical" evidence="1">
    <location>
        <begin position="6"/>
        <end position="33"/>
    </location>
</feature>
<protein>
    <recommendedName>
        <fullName evidence="4">DUF1622 domain-containing protein</fullName>
    </recommendedName>
</protein>
<keyword evidence="1" id="KW-0472">Membrane</keyword>
<organism evidence="2 3">
    <name type="scientific">Candidatus Accumulibacter phosphatis</name>
    <dbReference type="NCBI Taxonomy" id="327160"/>
    <lineage>
        <taxon>Bacteria</taxon>
        <taxon>Pseudomonadati</taxon>
        <taxon>Pseudomonadota</taxon>
        <taxon>Betaproteobacteria</taxon>
        <taxon>Candidatus Accumulibacter</taxon>
    </lineage>
</organism>
<gene>
    <name evidence="2" type="ORF">AW09_001474</name>
</gene>
<feature type="transmembrane region" description="Helical" evidence="1">
    <location>
        <begin position="54"/>
        <end position="76"/>
    </location>
</feature>
<sequence>MPQEHLIIFAARLVEMAGVAALLVGAILAAVTFARRLVRRAVFEEAYLGLRADLGRAILLGLELLVIADIIGTVAIKPTFENLGVLAAIVAIRTLLSFTLELEVSGRWPWQRRE</sequence>
<dbReference type="Pfam" id="PF07784">
    <property type="entry name" value="DUF1622"/>
    <property type="match status" value="1"/>
</dbReference>
<evidence type="ECO:0008006" key="4">
    <source>
        <dbReference type="Google" id="ProtNLM"/>
    </source>
</evidence>
<name>A0A080LX27_9PROT</name>
<proteinExistence type="predicted"/>
<dbReference type="EMBL" id="JDVG02000255">
    <property type="protein sequence ID" value="KFB73273.1"/>
    <property type="molecule type" value="Genomic_DNA"/>
</dbReference>
<comment type="caution">
    <text evidence="2">The sequence shown here is derived from an EMBL/GenBank/DDBJ whole genome shotgun (WGS) entry which is preliminary data.</text>
</comment>
<dbReference type="PANTHER" id="PTHR38468:SF1">
    <property type="entry name" value="SLL0939 PROTEIN"/>
    <property type="match status" value="1"/>
</dbReference>
<keyword evidence="1" id="KW-0812">Transmembrane</keyword>
<dbReference type="PANTHER" id="PTHR38468">
    <property type="entry name" value="SLL0939 PROTEIN"/>
    <property type="match status" value="1"/>
</dbReference>
<keyword evidence="1" id="KW-1133">Transmembrane helix</keyword>
<dbReference type="Proteomes" id="UP000020077">
    <property type="component" value="Unassembled WGS sequence"/>
</dbReference>